<reference evidence="4" key="1">
    <citation type="submission" date="2025-08" db="UniProtKB">
        <authorList>
            <consortium name="RefSeq"/>
        </authorList>
    </citation>
    <scope>IDENTIFICATION</scope>
</reference>
<dbReference type="SMART" id="SM01244">
    <property type="entry name" value="IRS"/>
    <property type="match status" value="1"/>
</dbReference>
<dbReference type="Pfam" id="PF02174">
    <property type="entry name" value="IRS"/>
    <property type="match status" value="1"/>
</dbReference>
<proteinExistence type="predicted"/>
<keyword evidence="3" id="KW-1185">Reference proteome</keyword>
<dbReference type="PROSITE" id="PS51064">
    <property type="entry name" value="IRS_PTB"/>
    <property type="match status" value="1"/>
</dbReference>
<dbReference type="PANTHER" id="PTHR21636">
    <property type="entry name" value="PROTEIN DOK-7"/>
    <property type="match status" value="1"/>
</dbReference>
<dbReference type="RefSeq" id="XP_026733222.1">
    <property type="nucleotide sequence ID" value="XM_026877421.1"/>
</dbReference>
<feature type="region of interest" description="Disordered" evidence="1">
    <location>
        <begin position="1107"/>
        <end position="1136"/>
    </location>
</feature>
<organism evidence="3 4">
    <name type="scientific">Trichoplusia ni</name>
    <name type="common">Cabbage looper</name>
    <dbReference type="NCBI Taxonomy" id="7111"/>
    <lineage>
        <taxon>Eukaryota</taxon>
        <taxon>Metazoa</taxon>
        <taxon>Ecdysozoa</taxon>
        <taxon>Arthropoda</taxon>
        <taxon>Hexapoda</taxon>
        <taxon>Insecta</taxon>
        <taxon>Pterygota</taxon>
        <taxon>Neoptera</taxon>
        <taxon>Endopterygota</taxon>
        <taxon>Lepidoptera</taxon>
        <taxon>Glossata</taxon>
        <taxon>Ditrysia</taxon>
        <taxon>Noctuoidea</taxon>
        <taxon>Noctuidae</taxon>
        <taxon>Plusiinae</taxon>
        <taxon>Trichoplusia</taxon>
    </lineage>
</organism>
<dbReference type="KEGG" id="tnl:113497726"/>
<accession>A0A7E5VY57</accession>
<dbReference type="OrthoDB" id="6537982at2759"/>
<feature type="region of interest" description="Disordered" evidence="1">
    <location>
        <begin position="507"/>
        <end position="528"/>
    </location>
</feature>
<feature type="compositionally biased region" description="Basic and acidic residues" evidence="1">
    <location>
        <begin position="943"/>
        <end position="955"/>
    </location>
</feature>
<dbReference type="InterPro" id="IPR002404">
    <property type="entry name" value="IRS_PTB"/>
</dbReference>
<dbReference type="SMART" id="SM00310">
    <property type="entry name" value="PTBI"/>
    <property type="match status" value="1"/>
</dbReference>
<feature type="domain" description="IRS-type PTB" evidence="2">
    <location>
        <begin position="232"/>
        <end position="336"/>
    </location>
</feature>
<gene>
    <name evidence="4" type="primary">LOC113497726</name>
</gene>
<dbReference type="GO" id="GO:0019901">
    <property type="term" value="F:protein kinase binding"/>
    <property type="evidence" value="ECO:0007669"/>
    <property type="project" value="InterPro"/>
</dbReference>
<dbReference type="InParanoid" id="A0A7E5VY57"/>
<dbReference type="GO" id="GO:0007528">
    <property type="term" value="P:neuromuscular junction development"/>
    <property type="evidence" value="ECO:0007669"/>
    <property type="project" value="TreeGrafter"/>
</dbReference>
<dbReference type="Gene3D" id="2.30.29.30">
    <property type="entry name" value="Pleckstrin-homology domain (PH domain)/Phosphotyrosine-binding domain (PTB)"/>
    <property type="match status" value="2"/>
</dbReference>
<dbReference type="InterPro" id="IPR037746">
    <property type="entry name" value="Dok-7"/>
</dbReference>
<evidence type="ECO:0000313" key="4">
    <source>
        <dbReference type="RefSeq" id="XP_026733222.1"/>
    </source>
</evidence>
<feature type="compositionally biased region" description="Low complexity" evidence="1">
    <location>
        <begin position="976"/>
        <end position="994"/>
    </location>
</feature>
<feature type="region of interest" description="Disordered" evidence="1">
    <location>
        <begin position="684"/>
        <end position="703"/>
    </location>
</feature>
<dbReference type="Proteomes" id="UP000322000">
    <property type="component" value="Chromosome 9"/>
</dbReference>
<sequence length="1161" mass="128728">MERREEVHRHGCSIAKQTILTTHPSGLQTRVSVELANFDALCLHSECKGSPKRPWEGSPFTPRRGLLGGVSAHATPVLGRRSDLVNEGRLSQQCTPVMRRREILDSPGGSPLLARRSDVEEEDSDVDNSVISGWLKFRDNKRWKSRWGVVTKLSPAADCLHLQLYRDPKDRYKKGQTKASLSLQHFLGFESGFTLDKESNTIAIICQDVTVVLAFETRERLIAWQVKVGGQLGSSKEFLVMVGGGGSKKLPAGPARMHLQGRRFALTSGVPPRLLGLWELAHLRRYGVVEGRFCFEGGSHCGKGEGLHMLISDQAQEISDAFDCAAQGNLSSQRTPAASRRNTGKKLKPVMSLKVLESKAYLVNVFVFTERGNKTRASTRLSDFNPEQSIPDTASALYEENFFGEDCGGVSPYWPSDERRGFDDDVEIGARPPWTGADHVTLERCNNCLTKLGAISRSSTVALTPGTTFNPAWTMEAVPESSSDNSSNSTEYLTPRVIKKSLEACQCQDKPPERPPKPAHLDQKKPPAPLPVQACSCAVTDNYPANNPKVGPYENYDVPKTTHTEIDHSEHYDTPKRIKQALADDLFQVTKNSAPGSLVLKKNCGCILKFASKKKPVIVECDENIQPVECPCQKVTNWANTLISLPYCKRSLHREHINTELLTQQKSEEMAIYATIDVTRKTNRQSAASTDKENTNEYSNEPQFTNYQNIEPKEEKEFEGPYANYENLEFALSLEYYENAKDLLKKAGVTQNELDALSANIDLAVNSTPKKSKQCTKCGHSQTALNKLVDSKKNRNDEYLLMEPTNEAKHEFCSKTLGPNPGYTPMSPNPNWSQSLKHPMHKVQKVEIEKSLSIPTLNGSENRVTFGILNNSKESMQKRSSSVDSARLLEDLKEFESSIGSQATSSSLETLRNLAIENRRTSSPCEQDTECYDCCKSSGSENKTSEESSSKEIPHLRNKLMDNAQIKRSSSVPCKSGGNRDSSSSNDSGVSSCSMKHGPDFNEFEMPLTSGHSRYHYNMVHKRMRGNLSGCVHSSLPRKSKSSDPLRDMSMQLHKAPVPAKSSSAEAEVPVLPPKQFKGMFAGVMDTHSTSSGTSDMSDYIETLSLTSSHSSSDTPMGMRLSRQPTNTLRPRSGKEYHNIDPILTSMYKNGKDLANYTNIP</sequence>
<dbReference type="SUPFAM" id="SSF50729">
    <property type="entry name" value="PH domain-like"/>
    <property type="match status" value="2"/>
</dbReference>
<feature type="compositionally biased region" description="Basic and acidic residues" evidence="1">
    <location>
        <begin position="510"/>
        <end position="525"/>
    </location>
</feature>
<dbReference type="PANTHER" id="PTHR21636:SF2">
    <property type="entry name" value="PROTEIN DOK-7"/>
    <property type="match status" value="1"/>
</dbReference>
<feature type="region of interest" description="Disordered" evidence="1">
    <location>
        <begin position="937"/>
        <end position="994"/>
    </location>
</feature>
<evidence type="ECO:0000256" key="1">
    <source>
        <dbReference type="SAM" id="MobiDB-lite"/>
    </source>
</evidence>
<name>A0A7E5VY57_TRINI</name>
<dbReference type="InterPro" id="IPR011993">
    <property type="entry name" value="PH-like_dom_sf"/>
</dbReference>
<protein>
    <submittedName>
        <fullName evidence="4">Uncharacterized protein LOC113497726 isoform X1</fullName>
    </submittedName>
</protein>
<evidence type="ECO:0000259" key="2">
    <source>
        <dbReference type="PROSITE" id="PS51064"/>
    </source>
</evidence>
<dbReference type="AlphaFoldDB" id="A0A7E5VY57"/>
<dbReference type="GeneID" id="113497726"/>
<evidence type="ECO:0000313" key="3">
    <source>
        <dbReference type="Proteomes" id="UP000322000"/>
    </source>
</evidence>